<protein>
    <submittedName>
        <fullName evidence="3">Uncharacterized protein</fullName>
    </submittedName>
</protein>
<feature type="compositionally biased region" description="Polar residues" evidence="1">
    <location>
        <begin position="78"/>
        <end position="88"/>
    </location>
</feature>
<name>A0A135USL6_9PEZI</name>
<keyword evidence="4" id="KW-1185">Reference proteome</keyword>
<keyword evidence="2" id="KW-0732">Signal</keyword>
<reference evidence="3 4" key="1">
    <citation type="submission" date="2014-02" db="EMBL/GenBank/DDBJ databases">
        <title>The genome sequence of Colletotrichum nymphaeae SA-01.</title>
        <authorList>
            <person name="Baroncelli R."/>
            <person name="Thon M.R."/>
        </authorList>
    </citation>
    <scope>NUCLEOTIDE SEQUENCE [LARGE SCALE GENOMIC DNA]</scope>
    <source>
        <strain evidence="3 4">SA-01</strain>
    </source>
</reference>
<feature type="chain" id="PRO_5007805150" evidence="2">
    <location>
        <begin position="20"/>
        <end position="198"/>
    </location>
</feature>
<dbReference type="AlphaFoldDB" id="A0A135USL6"/>
<feature type="signal peptide" evidence="2">
    <location>
        <begin position="1"/>
        <end position="19"/>
    </location>
</feature>
<dbReference type="EMBL" id="JEMN01000200">
    <property type="protein sequence ID" value="KXH63405.1"/>
    <property type="molecule type" value="Genomic_DNA"/>
</dbReference>
<gene>
    <name evidence="3" type="ORF">CNYM01_13218</name>
</gene>
<dbReference type="Proteomes" id="UP000070054">
    <property type="component" value="Unassembled WGS sequence"/>
</dbReference>
<accession>A0A135USL6</accession>
<evidence type="ECO:0000313" key="4">
    <source>
        <dbReference type="Proteomes" id="UP000070054"/>
    </source>
</evidence>
<comment type="caution">
    <text evidence="3">The sequence shown here is derived from an EMBL/GenBank/DDBJ whole genome shotgun (WGS) entry which is preliminary data.</text>
</comment>
<evidence type="ECO:0000313" key="3">
    <source>
        <dbReference type="EMBL" id="KXH63405.1"/>
    </source>
</evidence>
<proteinExistence type="predicted"/>
<sequence length="198" mass="22194">MFLEAFVLLINSSKTLTWAVSHHPNKGAMSEPRLPVKPLSSLLASGTLGAAASQRCYRSGQASCNVGSSKSQKRARNRTSFSRSWYGSADSQRQHLSETFRVQRSPKPHSVLTRHRAGVAWRSFTLRLKQQVFANPPNRVPTPGFWVLSSDESKLTCRVRLKLSGRRGLWRGCVINLSEETATSRPRDRPRFEVDIAC</sequence>
<evidence type="ECO:0000256" key="1">
    <source>
        <dbReference type="SAM" id="MobiDB-lite"/>
    </source>
</evidence>
<feature type="region of interest" description="Disordered" evidence="1">
    <location>
        <begin position="63"/>
        <end position="88"/>
    </location>
</feature>
<organism evidence="3 4">
    <name type="scientific">Colletotrichum nymphaeae SA-01</name>
    <dbReference type="NCBI Taxonomy" id="1460502"/>
    <lineage>
        <taxon>Eukaryota</taxon>
        <taxon>Fungi</taxon>
        <taxon>Dikarya</taxon>
        <taxon>Ascomycota</taxon>
        <taxon>Pezizomycotina</taxon>
        <taxon>Sordariomycetes</taxon>
        <taxon>Hypocreomycetidae</taxon>
        <taxon>Glomerellales</taxon>
        <taxon>Glomerellaceae</taxon>
        <taxon>Colletotrichum</taxon>
        <taxon>Colletotrichum acutatum species complex</taxon>
    </lineage>
</organism>
<evidence type="ECO:0000256" key="2">
    <source>
        <dbReference type="SAM" id="SignalP"/>
    </source>
</evidence>